<keyword evidence="6" id="KW-1185">Reference proteome</keyword>
<protein>
    <submittedName>
        <fullName evidence="5">Uncharacterized protein (DUF849 family)</fullName>
    </submittedName>
</protein>
<evidence type="ECO:0000313" key="6">
    <source>
        <dbReference type="Proteomes" id="UP000248021"/>
    </source>
</evidence>
<keyword evidence="3" id="KW-0479">Metal-binding</keyword>
<evidence type="ECO:0000256" key="4">
    <source>
        <dbReference type="ARBA" id="ARBA00022833"/>
    </source>
</evidence>
<dbReference type="InterPro" id="IPR008567">
    <property type="entry name" value="BKACE"/>
</dbReference>
<dbReference type="Gene3D" id="3.20.20.70">
    <property type="entry name" value="Aldolase class I"/>
    <property type="match status" value="1"/>
</dbReference>
<dbReference type="GO" id="GO:0046872">
    <property type="term" value="F:metal ion binding"/>
    <property type="evidence" value="ECO:0007669"/>
    <property type="project" value="UniProtKB-KW"/>
</dbReference>
<keyword evidence="2" id="KW-0808">Transferase</keyword>
<dbReference type="Proteomes" id="UP000248021">
    <property type="component" value="Unassembled WGS sequence"/>
</dbReference>
<dbReference type="GO" id="GO:0043720">
    <property type="term" value="F:3-keto-5-aminohexanoate cleavage activity"/>
    <property type="evidence" value="ECO:0007669"/>
    <property type="project" value="InterPro"/>
</dbReference>
<dbReference type="PANTHER" id="PTHR37418:SF2">
    <property type="entry name" value="3-KETO-5-AMINOHEXANOATE CLEAVAGE ENZYME"/>
    <property type="match status" value="1"/>
</dbReference>
<dbReference type="AlphaFoldDB" id="A0A2V3TUV3"/>
<dbReference type="PANTHER" id="PTHR37418">
    <property type="entry name" value="3-KETO-5-AMINOHEXANOATE CLEAVAGE ENZYME-RELATED"/>
    <property type="match status" value="1"/>
</dbReference>
<reference evidence="5 6" key="1">
    <citation type="submission" date="2018-05" db="EMBL/GenBank/DDBJ databases">
        <title>Genomic Encyclopedia of Type Strains, Phase IV (KMG-IV): sequencing the most valuable type-strain genomes for metagenomic binning, comparative biology and taxonomic classification.</title>
        <authorList>
            <person name="Goeker M."/>
        </authorList>
    </citation>
    <scope>NUCLEOTIDE SEQUENCE [LARGE SCALE GENOMIC DNA]</scope>
    <source>
        <strain evidence="5 6">DSM 6462</strain>
    </source>
</reference>
<accession>A0A2V3TUV3</accession>
<evidence type="ECO:0000256" key="2">
    <source>
        <dbReference type="ARBA" id="ARBA00022679"/>
    </source>
</evidence>
<evidence type="ECO:0000313" key="5">
    <source>
        <dbReference type="EMBL" id="PXW52545.1"/>
    </source>
</evidence>
<dbReference type="RefSeq" id="WP_170147506.1">
    <property type="nucleotide sequence ID" value="NZ_JAHBRY010000001.1"/>
</dbReference>
<organism evidence="5 6">
    <name type="scientific">Chelatococcus asaccharovorans</name>
    <dbReference type="NCBI Taxonomy" id="28210"/>
    <lineage>
        <taxon>Bacteria</taxon>
        <taxon>Pseudomonadati</taxon>
        <taxon>Pseudomonadota</taxon>
        <taxon>Alphaproteobacteria</taxon>
        <taxon>Hyphomicrobiales</taxon>
        <taxon>Chelatococcaceae</taxon>
        <taxon>Chelatococcus</taxon>
    </lineage>
</organism>
<proteinExistence type="predicted"/>
<keyword evidence="4" id="KW-0862">Zinc</keyword>
<name>A0A2V3TUV3_9HYPH</name>
<dbReference type="EMBL" id="QJJK01000016">
    <property type="protein sequence ID" value="PXW52545.1"/>
    <property type="molecule type" value="Genomic_DNA"/>
</dbReference>
<comment type="caution">
    <text evidence="5">The sequence shown here is derived from an EMBL/GenBank/DDBJ whole genome shotgun (WGS) entry which is preliminary data.</text>
</comment>
<sequence>MTKPLIIELRANENAGRDPNRNVPWTPDELAADIAACCEAGASITHYHGRTIDGAPAHDPETYAAIAREVRSRCDILLAPSLANTPGASAQQRIANLAPGFGSADFLAIEPGSVCMDLYDWESHAFRSTDRLFLNTTETVTFMADTARSARLMPYVTSFNVSWTRALHALIDAGIIQPPFPLLFVTGGPGFLAAHPGSIEGLQAHLTFLGALPGVEWLVCCHGASVLAMAEYAIAQGGHVAIGLGDHPYEELGLPTNADLVRHVAELGRRYGREPARPAWVKALFTPTDQQV</sequence>
<evidence type="ECO:0000256" key="3">
    <source>
        <dbReference type="ARBA" id="ARBA00022723"/>
    </source>
</evidence>
<dbReference type="Pfam" id="PF05853">
    <property type="entry name" value="BKACE"/>
    <property type="match status" value="1"/>
</dbReference>
<comment type="cofactor">
    <cofactor evidence="1">
        <name>Zn(2+)</name>
        <dbReference type="ChEBI" id="CHEBI:29105"/>
    </cofactor>
</comment>
<dbReference type="InterPro" id="IPR013785">
    <property type="entry name" value="Aldolase_TIM"/>
</dbReference>
<evidence type="ECO:0000256" key="1">
    <source>
        <dbReference type="ARBA" id="ARBA00001947"/>
    </source>
</evidence>
<gene>
    <name evidence="5" type="ORF">C7450_116119</name>
</gene>